<dbReference type="OrthoDB" id="7675410at2759"/>
<protein>
    <submittedName>
        <fullName evidence="5">Uncharacterized protein LOC117648354</fullName>
    </submittedName>
</protein>
<feature type="domain" description="Transposable element P transposase-like GTP-binding insertion" evidence="2">
    <location>
        <begin position="499"/>
        <end position="613"/>
    </location>
</feature>
<accession>A0A6P8Z8T0</accession>
<dbReference type="InParanoid" id="A0A6P8Z8T0"/>
<proteinExistence type="predicted"/>
<dbReference type="AlphaFoldDB" id="A0A6P8Z8T0"/>
<dbReference type="KEGG" id="tpal:117648354"/>
<name>A0A6P8Z8T0_THRPL</name>
<evidence type="ECO:0000313" key="4">
    <source>
        <dbReference type="Proteomes" id="UP000515158"/>
    </source>
</evidence>
<organism evidence="5">
    <name type="scientific">Thrips palmi</name>
    <name type="common">Melon thrips</name>
    <dbReference type="NCBI Taxonomy" id="161013"/>
    <lineage>
        <taxon>Eukaryota</taxon>
        <taxon>Metazoa</taxon>
        <taxon>Ecdysozoa</taxon>
        <taxon>Arthropoda</taxon>
        <taxon>Hexapoda</taxon>
        <taxon>Insecta</taxon>
        <taxon>Pterygota</taxon>
        <taxon>Neoptera</taxon>
        <taxon>Paraneoptera</taxon>
        <taxon>Thysanoptera</taxon>
        <taxon>Terebrantia</taxon>
        <taxon>Thripoidea</taxon>
        <taxon>Thripidae</taxon>
        <taxon>Thrips</taxon>
    </lineage>
</organism>
<dbReference type="Pfam" id="PF21788">
    <property type="entry name" value="TNP-like_GBD"/>
    <property type="match status" value="1"/>
</dbReference>
<keyword evidence="4" id="KW-1185">Reference proteome</keyword>
<dbReference type="InterPro" id="IPR048365">
    <property type="entry name" value="TNP-like_RNaseH_N"/>
</dbReference>
<dbReference type="InterPro" id="IPR048367">
    <property type="entry name" value="TNP-like_RNaseH_C"/>
</dbReference>
<dbReference type="Pfam" id="PF21787">
    <property type="entry name" value="TNP-like_RNaseH_N"/>
    <property type="match status" value="1"/>
</dbReference>
<evidence type="ECO:0000259" key="3">
    <source>
        <dbReference type="Pfam" id="PF21789"/>
    </source>
</evidence>
<dbReference type="Pfam" id="PF21789">
    <property type="entry name" value="TNP-like_RNaseH_C"/>
    <property type="match status" value="1"/>
</dbReference>
<feature type="domain" description="Transposable element P transposase-like RNase H" evidence="1">
    <location>
        <begin position="320"/>
        <end position="465"/>
    </location>
</feature>
<dbReference type="InterPro" id="IPR048366">
    <property type="entry name" value="TNP-like_GBD"/>
</dbReference>
<dbReference type="RefSeq" id="XP_034246741.1">
    <property type="nucleotide sequence ID" value="XM_034390850.1"/>
</dbReference>
<feature type="domain" description="Transposable element P transposase-like RNase H C-terminal" evidence="3">
    <location>
        <begin position="708"/>
        <end position="732"/>
    </location>
</feature>
<evidence type="ECO:0000313" key="5">
    <source>
        <dbReference type="RefSeq" id="XP_034246741.1"/>
    </source>
</evidence>
<reference evidence="5" key="1">
    <citation type="submission" date="2025-08" db="UniProtKB">
        <authorList>
            <consortium name="RefSeq"/>
        </authorList>
    </citation>
    <scope>IDENTIFICATION</scope>
    <source>
        <tissue evidence="5">Total insect</tissue>
    </source>
</reference>
<dbReference type="Proteomes" id="UP000515158">
    <property type="component" value="Unplaced"/>
</dbReference>
<evidence type="ECO:0000259" key="1">
    <source>
        <dbReference type="Pfam" id="PF21787"/>
    </source>
</evidence>
<sequence length="777" mass="88961">MEDFPSEISAVEALVYYLHHSLKESGSKWSVDSRNEMCRLTLLTDNENVAVERAVVWSPNEGTKIFFNNNQLPKDNFILTMPQPDQSKISDLAQYLQILTTVVESVKLCEGVTTYTDSWNAAEELGMGQIDKCSSQSPRYRSKDCTLVYMEAKRCEACECNRLSFKQKKWRDDRAEESDLSKINNRYLLRKALLAKTKSLAKEKKIAGKTIRYYKKKVRQMIKSESIVVDQHLSKDFFDVMKQNVTKMTPIQKLFWSEQMKAISKQSNPRTMRWNPMMIKIALHLQSLSPTAYEYLRESGLLQLPSQRRLYDFSHFTQAKEGIQQAVIDLLSEKLEKVITEDYQRYFNLLFDEMSIQSGLVVTKSGDIVGFVNLSEIEQSVADLENQLAGEGEIKKQEAKKVLVFMLQGVSLDVHEVVAIFPTTELSAEQLYTRAWDVIFNLESRNIKILTLIGDGAGCNKKFFKMHAKYDHSEEFVYSTRNIACGEDRPIFFMIDPPHLLKTIRNCFSNSHGHYNTRAMWKDGEVISWAALEALLNASIKDKFKKHKLTWAHVKLTAFTRMNVKYATQTMSNSASLSLSDYKDDERFDGLVTSQLLMFLKEVNKFFDCLNGSHDPDGKRNKSNKNLLPYKSVNDERLTTTLKKEVLKFFQDWQKSVENREGEFTAEDREKMTISSQSYESLHITIFGFCGAVKFLLDCGAPSIDAKKFNQDKLEQYFGILRMCGGASNNPTLQGVLQKSLALTVQKGAALPGKKGNTRGTRQLVIDEEPLPCRPRK</sequence>
<gene>
    <name evidence="5" type="primary">LOC117648354</name>
</gene>
<dbReference type="GeneID" id="117648354"/>
<evidence type="ECO:0000259" key="2">
    <source>
        <dbReference type="Pfam" id="PF21788"/>
    </source>
</evidence>